<reference evidence="2 3" key="1">
    <citation type="submission" date="2020-07" db="EMBL/GenBank/DDBJ databases">
        <title>Electron transfer.</title>
        <authorList>
            <person name="Huang L."/>
            <person name="Liu X."/>
            <person name="Zhou S."/>
        </authorList>
    </citation>
    <scope>NUCLEOTIDE SEQUENCE [LARGE SCALE GENOMIC DNA]</scope>
    <source>
        <strain evidence="2 3">Lx1</strain>
    </source>
</reference>
<dbReference type="KEGG" id="cint:HZF06_20630"/>
<evidence type="ECO:0000313" key="3">
    <source>
        <dbReference type="Proteomes" id="UP000512286"/>
    </source>
</evidence>
<name>A0A7D7A3I2_9CLOT</name>
<evidence type="ECO:0000313" key="2">
    <source>
        <dbReference type="EMBL" id="QLY82415.1"/>
    </source>
</evidence>
<protein>
    <submittedName>
        <fullName evidence="2">Uncharacterized protein</fullName>
    </submittedName>
</protein>
<dbReference type="Proteomes" id="UP000512286">
    <property type="component" value="Chromosome"/>
</dbReference>
<keyword evidence="1" id="KW-0175">Coiled coil</keyword>
<gene>
    <name evidence="2" type="ORF">HZF06_20630</name>
</gene>
<sequence length="63" mass="7151">MMKNARQNVECSIDDLQKVKQHLDQALQSVEKQENKARIQQTCDAVQSALTKAQDTISNYVES</sequence>
<dbReference type="AlphaFoldDB" id="A0A7D7A3I2"/>
<evidence type="ECO:0000256" key="1">
    <source>
        <dbReference type="SAM" id="Coils"/>
    </source>
</evidence>
<proteinExistence type="predicted"/>
<feature type="coiled-coil region" evidence="1">
    <location>
        <begin position="13"/>
        <end position="40"/>
    </location>
</feature>
<dbReference type="EMBL" id="CP059378">
    <property type="protein sequence ID" value="QLY82415.1"/>
    <property type="molecule type" value="Genomic_DNA"/>
</dbReference>
<accession>A0A7D7A3I2</accession>
<organism evidence="2 3">
    <name type="scientific">Clostridium intestinale</name>
    <dbReference type="NCBI Taxonomy" id="36845"/>
    <lineage>
        <taxon>Bacteria</taxon>
        <taxon>Bacillati</taxon>
        <taxon>Bacillota</taxon>
        <taxon>Clostridia</taxon>
        <taxon>Eubacteriales</taxon>
        <taxon>Clostridiaceae</taxon>
        <taxon>Clostridium</taxon>
    </lineage>
</organism>